<gene>
    <name evidence="2" type="ORF">HKT17_09760</name>
</gene>
<protein>
    <submittedName>
        <fullName evidence="2">YhfC family intramembrane metalloprotease</fullName>
    </submittedName>
</protein>
<dbReference type="Proteomes" id="UP000501130">
    <property type="component" value="Chromosome"/>
</dbReference>
<evidence type="ECO:0000313" key="2">
    <source>
        <dbReference type="EMBL" id="QJR29967.1"/>
    </source>
</evidence>
<feature type="transmembrane region" description="Helical" evidence="1">
    <location>
        <begin position="228"/>
        <end position="250"/>
    </location>
</feature>
<accession>A0ABX6N6D5</accession>
<keyword evidence="2" id="KW-0378">Hydrolase</keyword>
<keyword evidence="1" id="KW-1133">Transmembrane helix</keyword>
<dbReference type="RefSeq" id="WP_171099672.1">
    <property type="nucleotide sequence ID" value="NZ_CP053084.1"/>
</dbReference>
<keyword evidence="1" id="KW-0472">Membrane</keyword>
<feature type="transmembrane region" description="Helical" evidence="1">
    <location>
        <begin position="166"/>
        <end position="189"/>
    </location>
</feature>
<feature type="transmembrane region" description="Helical" evidence="1">
    <location>
        <begin position="107"/>
        <end position="135"/>
    </location>
</feature>
<dbReference type="GO" id="GO:0008237">
    <property type="term" value="F:metallopeptidase activity"/>
    <property type="evidence" value="ECO:0007669"/>
    <property type="project" value="UniProtKB-KW"/>
</dbReference>
<feature type="transmembrane region" description="Helical" evidence="1">
    <location>
        <begin position="196"/>
        <end position="216"/>
    </location>
</feature>
<keyword evidence="2" id="KW-0482">Metalloprotease</keyword>
<keyword evidence="3" id="KW-1185">Reference proteome</keyword>
<sequence length="259" mass="28306">MVIVLNMLSMLTLCAVGLCLIVQLNRRLPSGSKPYWLGAMAFVLFARVLEPVFLSSAGFALPGQSVSSQQALVGLVMACLTAGLFEETGKYICLKVRSVRSNLDLPWLAKFALGYALCEAVLLGVIAHAQFLYFYSSPEVLQTLDLDSTAQDVIKKQLASLTEWTAIFLLIERVFAIVIQVGLTFIGALAVAKRQLVWLMAAILIHALINIPAASYQYGFLAAEHGEMIYALLLLIALYCIWRGGAFTVVRLRAALSDE</sequence>
<proteinExistence type="predicted"/>
<feature type="transmembrane region" description="Helical" evidence="1">
    <location>
        <begin position="6"/>
        <end position="24"/>
    </location>
</feature>
<organism evidence="2 3">
    <name type="scientific">Limnobacter profundi</name>
    <dbReference type="NCBI Taxonomy" id="2732163"/>
    <lineage>
        <taxon>Bacteria</taxon>
        <taxon>Pseudomonadati</taxon>
        <taxon>Pseudomonadota</taxon>
        <taxon>Betaproteobacteria</taxon>
        <taxon>Burkholderiales</taxon>
        <taxon>Burkholderiaceae</taxon>
        <taxon>Limnobacter</taxon>
    </lineage>
</organism>
<keyword evidence="1" id="KW-0812">Transmembrane</keyword>
<dbReference type="EMBL" id="CP053084">
    <property type="protein sequence ID" value="QJR29967.1"/>
    <property type="molecule type" value="Genomic_DNA"/>
</dbReference>
<dbReference type="InterPro" id="IPR011397">
    <property type="entry name" value="YhfC"/>
</dbReference>
<feature type="transmembrane region" description="Helical" evidence="1">
    <location>
        <begin position="36"/>
        <end position="61"/>
    </location>
</feature>
<reference evidence="2 3" key="1">
    <citation type="submission" date="2020-05" db="EMBL/GenBank/DDBJ databases">
        <title>Compete genome of Limnobacter sp. SAORIC-580.</title>
        <authorList>
            <person name="Song J."/>
            <person name="Cho J.-C."/>
        </authorList>
    </citation>
    <scope>NUCLEOTIDE SEQUENCE [LARGE SCALE GENOMIC DNA]</scope>
    <source>
        <strain evidence="2 3">SAORIC-580</strain>
    </source>
</reference>
<evidence type="ECO:0000313" key="3">
    <source>
        <dbReference type="Proteomes" id="UP000501130"/>
    </source>
</evidence>
<dbReference type="Pfam" id="PF10086">
    <property type="entry name" value="YhfC"/>
    <property type="match status" value="1"/>
</dbReference>
<name>A0ABX6N6D5_9BURK</name>
<keyword evidence="2" id="KW-0645">Protease</keyword>
<evidence type="ECO:0000256" key="1">
    <source>
        <dbReference type="SAM" id="Phobius"/>
    </source>
</evidence>